<accession>A0A0E9RCT9</accession>
<protein>
    <submittedName>
        <fullName evidence="2">Uncharacterized protein</fullName>
    </submittedName>
</protein>
<evidence type="ECO:0000313" key="2">
    <source>
        <dbReference type="EMBL" id="JAH26956.1"/>
    </source>
</evidence>
<reference evidence="2" key="2">
    <citation type="journal article" date="2015" name="Fish Shellfish Immunol.">
        <title>Early steps in the European eel (Anguilla anguilla)-Vibrio vulnificus interaction in the gills: Role of the RtxA13 toxin.</title>
        <authorList>
            <person name="Callol A."/>
            <person name="Pajuelo D."/>
            <person name="Ebbesson L."/>
            <person name="Teles M."/>
            <person name="MacKenzie S."/>
            <person name="Amaro C."/>
        </authorList>
    </citation>
    <scope>NUCLEOTIDE SEQUENCE</scope>
</reference>
<keyword evidence="1" id="KW-1133">Transmembrane helix</keyword>
<sequence length="84" mass="9726">MKVLWGCMEGCWKEGARLPRPPSYYIGVLLAVLFLLLTLCFLNNNKKKAKTKTKKRKDQRTMCVITSYTKQMDRRVSARSNLAI</sequence>
<proteinExistence type="predicted"/>
<name>A0A0E9RCT9_ANGAN</name>
<keyword evidence="1" id="KW-0472">Membrane</keyword>
<organism evidence="2">
    <name type="scientific">Anguilla anguilla</name>
    <name type="common">European freshwater eel</name>
    <name type="synonym">Muraena anguilla</name>
    <dbReference type="NCBI Taxonomy" id="7936"/>
    <lineage>
        <taxon>Eukaryota</taxon>
        <taxon>Metazoa</taxon>
        <taxon>Chordata</taxon>
        <taxon>Craniata</taxon>
        <taxon>Vertebrata</taxon>
        <taxon>Euteleostomi</taxon>
        <taxon>Actinopterygii</taxon>
        <taxon>Neopterygii</taxon>
        <taxon>Teleostei</taxon>
        <taxon>Anguilliformes</taxon>
        <taxon>Anguillidae</taxon>
        <taxon>Anguilla</taxon>
    </lineage>
</organism>
<reference evidence="2" key="1">
    <citation type="submission" date="2014-11" db="EMBL/GenBank/DDBJ databases">
        <authorList>
            <person name="Amaro Gonzalez C."/>
        </authorList>
    </citation>
    <scope>NUCLEOTIDE SEQUENCE</scope>
</reference>
<dbReference type="EMBL" id="GBXM01081621">
    <property type="protein sequence ID" value="JAH26956.1"/>
    <property type="molecule type" value="Transcribed_RNA"/>
</dbReference>
<evidence type="ECO:0000256" key="1">
    <source>
        <dbReference type="SAM" id="Phobius"/>
    </source>
</evidence>
<dbReference type="AlphaFoldDB" id="A0A0E9RCT9"/>
<feature type="transmembrane region" description="Helical" evidence="1">
    <location>
        <begin position="24"/>
        <end position="42"/>
    </location>
</feature>
<keyword evidence="1" id="KW-0812">Transmembrane</keyword>